<evidence type="ECO:0000256" key="3">
    <source>
        <dbReference type="ARBA" id="ARBA00022737"/>
    </source>
</evidence>
<dbReference type="EMBL" id="JAVXUP010000172">
    <property type="protein sequence ID" value="KAK3035516.1"/>
    <property type="molecule type" value="Genomic_DNA"/>
</dbReference>
<dbReference type="Pfam" id="PF00931">
    <property type="entry name" value="NB-ARC"/>
    <property type="match status" value="1"/>
</dbReference>
<evidence type="ECO:0000259" key="7">
    <source>
        <dbReference type="Pfam" id="PF00931"/>
    </source>
</evidence>
<dbReference type="AlphaFoldDB" id="A0AA88WWW1"/>
<organism evidence="10 11">
    <name type="scientific">Escallonia herrerae</name>
    <dbReference type="NCBI Taxonomy" id="1293975"/>
    <lineage>
        <taxon>Eukaryota</taxon>
        <taxon>Viridiplantae</taxon>
        <taxon>Streptophyta</taxon>
        <taxon>Embryophyta</taxon>
        <taxon>Tracheophyta</taxon>
        <taxon>Spermatophyta</taxon>
        <taxon>Magnoliopsida</taxon>
        <taxon>eudicotyledons</taxon>
        <taxon>Gunneridae</taxon>
        <taxon>Pentapetalae</taxon>
        <taxon>asterids</taxon>
        <taxon>campanulids</taxon>
        <taxon>Escalloniales</taxon>
        <taxon>Escalloniaceae</taxon>
        <taxon>Escallonia</taxon>
    </lineage>
</organism>
<dbReference type="InterPro" id="IPR055414">
    <property type="entry name" value="LRR_R13L4/SHOC2-like"/>
</dbReference>
<dbReference type="InterPro" id="IPR002182">
    <property type="entry name" value="NB-ARC"/>
</dbReference>
<keyword evidence="2" id="KW-0433">Leucine-rich repeat</keyword>
<proteinExistence type="inferred from homology"/>
<evidence type="ECO:0000259" key="9">
    <source>
        <dbReference type="Pfam" id="PF23598"/>
    </source>
</evidence>
<dbReference type="InterPro" id="IPR042197">
    <property type="entry name" value="Apaf_helical"/>
</dbReference>
<accession>A0AA88WWW1</accession>
<dbReference type="InterPro" id="IPR027417">
    <property type="entry name" value="P-loop_NTPase"/>
</dbReference>
<keyword evidence="3" id="KW-0677">Repeat</keyword>
<sequence>MTTKRKGLSERGIMVAVRKILGKSAPKVNAKRSIVNTINKILGYAKCTSVEKIGIYGVGGIGKTSVLKALIDCHEVKTMFDTLILLTVSRLWTRRDIQDDIARHLSISLAGSQSDDHAAAELLTELTSRKFLLLLDDVKERIDLDAIGVPSKNKKSGSKVVLAAKDRDICHAMAVDKATKMEFLSAEESWTLFHDHVGGIFDSFPQIQPLLKDIVNECSGLPLVLIVLGKALRNHNNPVVLKMALHEFQSPSEHETQTNVIQQLKFGYDQLKGADAKDCFLFAALYQEGQGIKVSELIRHCIQEGFISGHLTDACQRGHDIVESLLDAGLLETTDDGLTVTMHDVIRDLAFWIISTKLEDSQFMRNMNLRSIPDPFFEDMPYLQVLNLSQTGIKSLPTSLFKCHKLLVLVLRDCPFLLELPPEIGNLEHLEVLDLQGTEISKLPPEIGTLSALKLLRASFYGPIDTAEDVDLLTEFLQPETISRVLVLKELGLVVRPGDPRWDNCVEPVIEETADLKELTNLHFYFPHADSLDFFINNRFVSHLPVGVEFDFDQFDRCLRFLHGDIVPDAVVRVLNRATAFYLDHHFTVCSLSEFDVDNMKELKFCVVHECPNMHAIINGMGEVDSLLPSLEHLRLHSLWNLRSLWENSVPSGSFSELKTLSVHTCPKLKYIFTSSMLQHLYNLEELVVEDCGSVSEIIKSEAESDGGTNFSLPELKRMTFNNMPDLISIGNGSCPSLRQINIHCCPKLKNLRDFRLAKAIKEIRAEKEWWDALYWEETEQLSRLERHFTPVHQDD</sequence>
<dbReference type="PRINTS" id="PR00364">
    <property type="entry name" value="DISEASERSIST"/>
</dbReference>
<feature type="domain" description="NB-ARC" evidence="7">
    <location>
        <begin position="47"/>
        <end position="197"/>
    </location>
</feature>
<evidence type="ECO:0000313" key="10">
    <source>
        <dbReference type="EMBL" id="KAK3035516.1"/>
    </source>
</evidence>
<feature type="domain" description="Disease resistance protein At4g27190-like leucine-rich repeats" evidence="8">
    <location>
        <begin position="631"/>
        <end position="763"/>
    </location>
</feature>
<dbReference type="FunFam" id="1.10.10.10:FF:000322">
    <property type="entry name" value="Probable disease resistance protein At1g63360"/>
    <property type="match status" value="1"/>
</dbReference>
<dbReference type="SUPFAM" id="SSF52540">
    <property type="entry name" value="P-loop containing nucleoside triphosphate hydrolases"/>
    <property type="match status" value="1"/>
</dbReference>
<evidence type="ECO:0000256" key="5">
    <source>
        <dbReference type="ARBA" id="ARBA00022821"/>
    </source>
</evidence>
<dbReference type="GO" id="GO:0043531">
    <property type="term" value="F:ADP binding"/>
    <property type="evidence" value="ECO:0007669"/>
    <property type="project" value="InterPro"/>
</dbReference>
<dbReference type="PANTHER" id="PTHR33463">
    <property type="entry name" value="NB-ARC DOMAIN-CONTAINING PROTEIN-RELATED"/>
    <property type="match status" value="1"/>
</dbReference>
<evidence type="ECO:0008006" key="12">
    <source>
        <dbReference type="Google" id="ProtNLM"/>
    </source>
</evidence>
<evidence type="ECO:0000256" key="4">
    <source>
        <dbReference type="ARBA" id="ARBA00022741"/>
    </source>
</evidence>
<dbReference type="Gene3D" id="1.10.8.430">
    <property type="entry name" value="Helical domain of apoptotic protease-activating factors"/>
    <property type="match status" value="1"/>
</dbReference>
<evidence type="ECO:0000259" key="8">
    <source>
        <dbReference type="Pfam" id="PF23247"/>
    </source>
</evidence>
<dbReference type="InterPro" id="IPR003591">
    <property type="entry name" value="Leu-rich_rpt_typical-subtyp"/>
</dbReference>
<comment type="caution">
    <text evidence="10">The sequence shown here is derived from an EMBL/GenBank/DDBJ whole genome shotgun (WGS) entry which is preliminary data.</text>
</comment>
<dbReference type="GO" id="GO:0005524">
    <property type="term" value="F:ATP binding"/>
    <property type="evidence" value="ECO:0007669"/>
    <property type="project" value="UniProtKB-KW"/>
</dbReference>
<dbReference type="SMART" id="SM00369">
    <property type="entry name" value="LRR_TYP"/>
    <property type="match status" value="2"/>
</dbReference>
<name>A0AA88WWW1_9ASTE</name>
<dbReference type="GO" id="GO:0006952">
    <property type="term" value="P:defense response"/>
    <property type="evidence" value="ECO:0007669"/>
    <property type="project" value="UniProtKB-KW"/>
</dbReference>
<dbReference type="PANTHER" id="PTHR33463:SF143">
    <property type="entry name" value="NB-ARC DOMAIN-CONTAINING PROTEIN"/>
    <property type="match status" value="1"/>
</dbReference>
<dbReference type="InterPro" id="IPR032675">
    <property type="entry name" value="LRR_dom_sf"/>
</dbReference>
<evidence type="ECO:0000256" key="2">
    <source>
        <dbReference type="ARBA" id="ARBA00022614"/>
    </source>
</evidence>
<keyword evidence="11" id="KW-1185">Reference proteome</keyword>
<comment type="similarity">
    <text evidence="1">Belongs to the disease resistance NB-LRR family.</text>
</comment>
<evidence type="ECO:0000313" key="11">
    <source>
        <dbReference type="Proteomes" id="UP001188597"/>
    </source>
</evidence>
<dbReference type="SUPFAM" id="SSF52058">
    <property type="entry name" value="L domain-like"/>
    <property type="match status" value="1"/>
</dbReference>
<dbReference type="Pfam" id="PF23247">
    <property type="entry name" value="LRR_RPS2"/>
    <property type="match status" value="1"/>
</dbReference>
<dbReference type="Gene3D" id="3.80.10.10">
    <property type="entry name" value="Ribonuclease Inhibitor"/>
    <property type="match status" value="2"/>
</dbReference>
<gene>
    <name evidence="10" type="ORF">RJ639_033975</name>
</gene>
<protein>
    <recommendedName>
        <fullName evidence="12">NB-ARC domain-containing protein</fullName>
    </recommendedName>
</protein>
<reference evidence="10" key="1">
    <citation type="submission" date="2022-12" db="EMBL/GenBank/DDBJ databases">
        <title>Draft genome assemblies for two species of Escallonia (Escalloniales).</title>
        <authorList>
            <person name="Chanderbali A."/>
            <person name="Dervinis C."/>
            <person name="Anghel I."/>
            <person name="Soltis D."/>
            <person name="Soltis P."/>
            <person name="Zapata F."/>
        </authorList>
    </citation>
    <scope>NUCLEOTIDE SEQUENCE</scope>
    <source>
        <strain evidence="10">UCBG64.0493</strain>
        <tissue evidence="10">Leaf</tissue>
    </source>
</reference>
<dbReference type="InterPro" id="IPR057135">
    <property type="entry name" value="At4g27190-like_LRR"/>
</dbReference>
<dbReference type="InterPro" id="IPR050905">
    <property type="entry name" value="Plant_NBS-LRR"/>
</dbReference>
<dbReference type="Gene3D" id="3.40.50.300">
    <property type="entry name" value="P-loop containing nucleotide triphosphate hydrolases"/>
    <property type="match status" value="1"/>
</dbReference>
<keyword evidence="5" id="KW-0611">Plant defense</keyword>
<keyword evidence="4" id="KW-0547">Nucleotide-binding</keyword>
<dbReference type="Proteomes" id="UP001188597">
    <property type="component" value="Unassembled WGS sequence"/>
</dbReference>
<feature type="domain" description="Disease resistance R13L4/SHOC-2-like LRR" evidence="9">
    <location>
        <begin position="418"/>
        <end position="529"/>
    </location>
</feature>
<keyword evidence="6" id="KW-0067">ATP-binding</keyword>
<evidence type="ECO:0000256" key="1">
    <source>
        <dbReference type="ARBA" id="ARBA00008894"/>
    </source>
</evidence>
<dbReference type="Pfam" id="PF23598">
    <property type="entry name" value="LRR_14"/>
    <property type="match status" value="1"/>
</dbReference>
<evidence type="ECO:0000256" key="6">
    <source>
        <dbReference type="ARBA" id="ARBA00022840"/>
    </source>
</evidence>